<dbReference type="InParanoid" id="A0A2H3E0V8"/>
<name>A0A2H3E0V8_ARMGA</name>
<reference evidence="2" key="1">
    <citation type="journal article" date="2017" name="Nat. Ecol. Evol.">
        <title>Genome expansion and lineage-specific genetic innovations in the forest pathogenic fungi Armillaria.</title>
        <authorList>
            <person name="Sipos G."/>
            <person name="Prasanna A.N."/>
            <person name="Walter M.C."/>
            <person name="O'Connor E."/>
            <person name="Balint B."/>
            <person name="Krizsan K."/>
            <person name="Kiss B."/>
            <person name="Hess J."/>
            <person name="Varga T."/>
            <person name="Slot J."/>
            <person name="Riley R."/>
            <person name="Boka B."/>
            <person name="Rigling D."/>
            <person name="Barry K."/>
            <person name="Lee J."/>
            <person name="Mihaltcheva S."/>
            <person name="LaButti K."/>
            <person name="Lipzen A."/>
            <person name="Waldron R."/>
            <person name="Moloney N.M."/>
            <person name="Sperisen C."/>
            <person name="Kredics L."/>
            <person name="Vagvoelgyi C."/>
            <person name="Patrignani A."/>
            <person name="Fitzpatrick D."/>
            <person name="Nagy I."/>
            <person name="Doyle S."/>
            <person name="Anderson J.B."/>
            <person name="Grigoriev I.V."/>
            <person name="Gueldener U."/>
            <person name="Muensterkoetter M."/>
            <person name="Nagy L.G."/>
        </authorList>
    </citation>
    <scope>NUCLEOTIDE SEQUENCE [LARGE SCALE GENOMIC DNA]</scope>
    <source>
        <strain evidence="2">Ar21-2</strain>
    </source>
</reference>
<accession>A0A2H3E0V8</accession>
<protein>
    <submittedName>
        <fullName evidence="1">Uncharacterized protein</fullName>
    </submittedName>
</protein>
<dbReference type="EMBL" id="KZ293654">
    <property type="protein sequence ID" value="PBK94183.1"/>
    <property type="molecule type" value="Genomic_DNA"/>
</dbReference>
<gene>
    <name evidence="1" type="ORF">ARMGADRAFT_88151</name>
</gene>
<organism evidence="1 2">
    <name type="scientific">Armillaria gallica</name>
    <name type="common">Bulbous honey fungus</name>
    <name type="synonym">Armillaria bulbosa</name>
    <dbReference type="NCBI Taxonomy" id="47427"/>
    <lineage>
        <taxon>Eukaryota</taxon>
        <taxon>Fungi</taxon>
        <taxon>Dikarya</taxon>
        <taxon>Basidiomycota</taxon>
        <taxon>Agaricomycotina</taxon>
        <taxon>Agaricomycetes</taxon>
        <taxon>Agaricomycetidae</taxon>
        <taxon>Agaricales</taxon>
        <taxon>Marasmiineae</taxon>
        <taxon>Physalacriaceae</taxon>
        <taxon>Armillaria</taxon>
    </lineage>
</organism>
<sequence length="64" mass="6990">MTGNLYTDLVCNTTSKFCTCKHVACNRPTKNHIHIDFDAASLDAASVFSLSVASNTATMLCDRY</sequence>
<evidence type="ECO:0000313" key="1">
    <source>
        <dbReference type="EMBL" id="PBK94183.1"/>
    </source>
</evidence>
<evidence type="ECO:0000313" key="2">
    <source>
        <dbReference type="Proteomes" id="UP000217790"/>
    </source>
</evidence>
<keyword evidence="2" id="KW-1185">Reference proteome</keyword>
<proteinExistence type="predicted"/>
<dbReference type="AlphaFoldDB" id="A0A2H3E0V8"/>
<dbReference type="Proteomes" id="UP000217790">
    <property type="component" value="Unassembled WGS sequence"/>
</dbReference>